<dbReference type="GO" id="GO:0046872">
    <property type="term" value="F:metal ion binding"/>
    <property type="evidence" value="ECO:0007669"/>
    <property type="project" value="InterPro"/>
</dbReference>
<evidence type="ECO:0000256" key="1">
    <source>
        <dbReference type="PROSITE-ProRule" id="PRU00409"/>
    </source>
</evidence>
<evidence type="ECO:0000256" key="2">
    <source>
        <dbReference type="SAM" id="MobiDB-lite"/>
    </source>
</evidence>
<dbReference type="KEGG" id="pkb:B4V02_05385"/>
<dbReference type="PROSITE" id="PS50975">
    <property type="entry name" value="ATP_GRASP"/>
    <property type="match status" value="1"/>
</dbReference>
<keyword evidence="1" id="KW-0067">ATP-binding</keyword>
<dbReference type="Proteomes" id="UP000214666">
    <property type="component" value="Chromosome"/>
</dbReference>
<evidence type="ECO:0000259" key="3">
    <source>
        <dbReference type="PROSITE" id="PS50975"/>
    </source>
</evidence>
<feature type="region of interest" description="Disordered" evidence="2">
    <location>
        <begin position="410"/>
        <end position="476"/>
    </location>
</feature>
<organism evidence="4 5">
    <name type="scientific">Paenibacillus kribbensis</name>
    <dbReference type="NCBI Taxonomy" id="172713"/>
    <lineage>
        <taxon>Bacteria</taxon>
        <taxon>Bacillati</taxon>
        <taxon>Bacillota</taxon>
        <taxon>Bacilli</taxon>
        <taxon>Bacillales</taxon>
        <taxon>Paenibacillaceae</taxon>
        <taxon>Paenibacillus</taxon>
    </lineage>
</organism>
<name>A0A222WJL7_9BACL</name>
<dbReference type="EMBL" id="CP020028">
    <property type="protein sequence ID" value="ASR46164.1"/>
    <property type="molecule type" value="Genomic_DNA"/>
</dbReference>
<dbReference type="InterPro" id="IPR011761">
    <property type="entry name" value="ATP-grasp"/>
</dbReference>
<gene>
    <name evidence="4" type="ORF">B4V02_05385</name>
</gene>
<proteinExistence type="predicted"/>
<keyword evidence="1" id="KW-0547">Nucleotide-binding</keyword>
<evidence type="ECO:0000313" key="4">
    <source>
        <dbReference type="EMBL" id="ASR46164.1"/>
    </source>
</evidence>
<dbReference type="RefSeq" id="WP_094154020.1">
    <property type="nucleotide sequence ID" value="NZ_CP020028.1"/>
</dbReference>
<dbReference type="GO" id="GO:0005524">
    <property type="term" value="F:ATP binding"/>
    <property type="evidence" value="ECO:0007669"/>
    <property type="project" value="UniProtKB-UniRule"/>
</dbReference>
<dbReference type="STRING" id="172713.GCA_001705305_04458"/>
<dbReference type="OrthoDB" id="20966at2"/>
<reference evidence="4 5" key="1">
    <citation type="submission" date="2017-03" db="EMBL/GenBank/DDBJ databases">
        <title>Complete genome sequence of Paenibacillus Kribbensis producing bioflocculants.</title>
        <authorList>
            <person name="Lee H.-G."/>
            <person name="Oh H.-M."/>
        </authorList>
    </citation>
    <scope>NUCLEOTIDE SEQUENCE [LARGE SCALE GENOMIC DNA]</scope>
    <source>
        <strain evidence="4 5">AM49</strain>
    </source>
</reference>
<evidence type="ECO:0000313" key="5">
    <source>
        <dbReference type="Proteomes" id="UP000214666"/>
    </source>
</evidence>
<feature type="domain" description="ATP-grasp" evidence="3">
    <location>
        <begin position="163"/>
        <end position="365"/>
    </location>
</feature>
<accession>A0A222WJL7</accession>
<sequence>MNAIPSQRHLYMGTFEAEAYWRDTKLASLPALPDRASSAIVAAMDELLFSFCQPGDALLTRYAISPVHRQYIAELGFHPAVNERDLTNGMEQAGGNVSAASVFELLGSRKADTGEGFPQLEGCVLSPFAGLPYVEEAAQAWGITLHQPPLETIRKVNAKTYSSDLKRSLGLRNPGHIVTSFADVAEAGRKLLRDGSFLIKDDFGVSGKGNLHITSTQMLDRIVSYLRGQERKGKQVLFILEPFLEKEQDFSCQFLIGDDGRVDILSVQWLANTQFAYRESLSPDEAFMERLEREGYFSLMQDVGRQLYQDGYYGDVCIDSMTLRGGKLEPIIEINARKSMSLIKHQLDNFLATKNMRGTLTNYSLSHDGSLSYEELLEGLKCEGLLFTGEREEGIMPLGANTLYVNTGGRDGENRIEGHTSISSTTSSNATVREGRSSAKQVRVSGMSSGDRGSEGNGMAKPDLSGKKEAAGSEQTRGKGRLYLELVAAGDEDKMRLTTKLERFLAEHHFTVLN</sequence>
<protein>
    <recommendedName>
        <fullName evidence="3">ATP-grasp domain-containing protein</fullName>
    </recommendedName>
</protein>
<dbReference type="AlphaFoldDB" id="A0A222WJL7"/>
<dbReference type="SUPFAM" id="SSF56059">
    <property type="entry name" value="Glutathione synthetase ATP-binding domain-like"/>
    <property type="match status" value="1"/>
</dbReference>
<keyword evidence="5" id="KW-1185">Reference proteome</keyword>